<dbReference type="Gene3D" id="1.20.1250.20">
    <property type="entry name" value="MFS general substrate transporter like domains"/>
    <property type="match status" value="1"/>
</dbReference>
<gene>
    <name evidence="10" type="ORF">D7X12_21050</name>
</gene>
<dbReference type="CDD" id="cd17502">
    <property type="entry name" value="MFS_Azr1_MDR_like"/>
    <property type="match status" value="1"/>
</dbReference>
<dbReference type="PANTHER" id="PTHR23501:SF197">
    <property type="entry name" value="COMD"/>
    <property type="match status" value="1"/>
</dbReference>
<feature type="transmembrane region" description="Helical" evidence="8">
    <location>
        <begin position="117"/>
        <end position="135"/>
    </location>
</feature>
<protein>
    <submittedName>
        <fullName evidence="10">DHA2 family efflux MFS transporter permease subunit</fullName>
    </submittedName>
</protein>
<feature type="transmembrane region" description="Helical" evidence="8">
    <location>
        <begin position="417"/>
        <end position="438"/>
    </location>
</feature>
<feature type="transmembrane region" description="Helical" evidence="8">
    <location>
        <begin position="283"/>
        <end position="307"/>
    </location>
</feature>
<evidence type="ECO:0000256" key="3">
    <source>
        <dbReference type="ARBA" id="ARBA00022475"/>
    </source>
</evidence>
<keyword evidence="6 8" id="KW-0472">Membrane</keyword>
<accession>A0A3A8NDU1</accession>
<feature type="transmembrane region" description="Helical" evidence="8">
    <location>
        <begin position="348"/>
        <end position="368"/>
    </location>
</feature>
<keyword evidence="2" id="KW-0813">Transport</keyword>
<dbReference type="Gene3D" id="1.20.1720.10">
    <property type="entry name" value="Multidrug resistance protein D"/>
    <property type="match status" value="1"/>
</dbReference>
<dbReference type="OrthoDB" id="9807274at2"/>
<evidence type="ECO:0000313" key="11">
    <source>
        <dbReference type="Proteomes" id="UP000273405"/>
    </source>
</evidence>
<evidence type="ECO:0000259" key="9">
    <source>
        <dbReference type="PROSITE" id="PS50850"/>
    </source>
</evidence>
<feature type="transmembrane region" description="Helical" evidence="8">
    <location>
        <begin position="147"/>
        <end position="165"/>
    </location>
</feature>
<proteinExistence type="predicted"/>
<reference evidence="11" key="1">
    <citation type="submission" date="2018-09" db="EMBL/GenBank/DDBJ databases">
        <authorList>
            <person name="Livingstone P.G."/>
            <person name="Whitworth D.E."/>
        </authorList>
    </citation>
    <scope>NUCLEOTIDE SEQUENCE [LARGE SCALE GENOMIC DNA]</scope>
    <source>
        <strain evidence="11">CA040B</strain>
    </source>
</reference>
<dbReference type="SUPFAM" id="SSF103473">
    <property type="entry name" value="MFS general substrate transporter"/>
    <property type="match status" value="1"/>
</dbReference>
<feature type="transmembrane region" description="Helical" evidence="8">
    <location>
        <begin position="238"/>
        <end position="262"/>
    </location>
</feature>
<evidence type="ECO:0000256" key="6">
    <source>
        <dbReference type="ARBA" id="ARBA00023136"/>
    </source>
</evidence>
<feature type="transmembrane region" description="Helical" evidence="8">
    <location>
        <begin position="548"/>
        <end position="567"/>
    </location>
</feature>
<dbReference type="GO" id="GO:0005886">
    <property type="term" value="C:plasma membrane"/>
    <property type="evidence" value="ECO:0007669"/>
    <property type="project" value="UniProtKB-SubCell"/>
</dbReference>
<feature type="transmembrane region" description="Helical" evidence="8">
    <location>
        <begin position="211"/>
        <end position="232"/>
    </location>
</feature>
<dbReference type="Pfam" id="PF07690">
    <property type="entry name" value="MFS_1"/>
    <property type="match status" value="1"/>
</dbReference>
<keyword evidence="11" id="KW-1185">Reference proteome</keyword>
<dbReference type="GO" id="GO:0022857">
    <property type="term" value="F:transmembrane transporter activity"/>
    <property type="evidence" value="ECO:0007669"/>
    <property type="project" value="InterPro"/>
</dbReference>
<comment type="subcellular location">
    <subcellularLocation>
        <location evidence="1">Cell membrane</location>
        <topology evidence="1">Multi-pass membrane protein</topology>
    </subcellularLocation>
</comment>
<dbReference type="FunFam" id="1.20.1720.10:FF:000004">
    <property type="entry name" value="EmrB/QacA family drug resistance transporter"/>
    <property type="match status" value="1"/>
</dbReference>
<dbReference type="InterPro" id="IPR020846">
    <property type="entry name" value="MFS_dom"/>
</dbReference>
<evidence type="ECO:0000256" key="1">
    <source>
        <dbReference type="ARBA" id="ARBA00004651"/>
    </source>
</evidence>
<comment type="caution">
    <text evidence="10">The sequence shown here is derived from an EMBL/GenBank/DDBJ whole genome shotgun (WGS) entry which is preliminary data.</text>
</comment>
<dbReference type="NCBIfam" id="TIGR00711">
    <property type="entry name" value="efflux_EmrB"/>
    <property type="match status" value="1"/>
</dbReference>
<evidence type="ECO:0000256" key="7">
    <source>
        <dbReference type="SAM" id="MobiDB-lite"/>
    </source>
</evidence>
<feature type="domain" description="Major facilitator superfamily (MFS) profile" evidence="9">
    <location>
        <begin position="19"/>
        <end position="571"/>
    </location>
</feature>
<feature type="transmembrane region" description="Helical" evidence="8">
    <location>
        <begin position="54"/>
        <end position="73"/>
    </location>
</feature>
<feature type="transmembrane region" description="Helical" evidence="8">
    <location>
        <begin position="319"/>
        <end position="336"/>
    </location>
</feature>
<name>A0A3A8NDU1_9BACT</name>
<evidence type="ECO:0000256" key="2">
    <source>
        <dbReference type="ARBA" id="ARBA00022448"/>
    </source>
</evidence>
<dbReference type="InterPro" id="IPR036259">
    <property type="entry name" value="MFS_trans_sf"/>
</dbReference>
<dbReference type="PROSITE" id="PS50850">
    <property type="entry name" value="MFS"/>
    <property type="match status" value="1"/>
</dbReference>
<dbReference type="PANTHER" id="PTHR23501">
    <property type="entry name" value="MAJOR FACILITATOR SUPERFAMILY"/>
    <property type="match status" value="1"/>
</dbReference>
<feature type="region of interest" description="Disordered" evidence="7">
    <location>
        <begin position="464"/>
        <end position="483"/>
    </location>
</feature>
<dbReference type="InterPro" id="IPR004638">
    <property type="entry name" value="EmrB-like"/>
</dbReference>
<keyword evidence="4 8" id="KW-0812">Transmembrane</keyword>
<sequence>MDVAAPASERFSRSQKAFTLSGALLGLLLAALDQTIVATAGPAIQADLHIAPEHYPWLTTSYLVASTMMVPVWGKLSDLLGRRAVLVAGILVFLTGSFLCGVCRSTLTLILCRAVQGLGSAALFTGSLAVVADLFPPRDRGKYQGLFGAVFGLSSVIGPLAGGFITDALGWHWVFFINLPVGALALALIFLRMPPLKPEGVHGSRLDLSGALWLAVAVVPLLLALSLGHGAATPRPGGFAWGSAPILGLFTLSAVGLGLFVWRERRAKEPLLDPSLFRLRAFTAGNAAVFIIGAVFLASVTFLPLFMVNVVGLSATHSGLTLTPLTLGVVAGNVLSGQLVSRLGRYKAVMLGSLLLLGVGFAVMAFTLTPDSSQAEVTVKMVLVGLGLGPSIPLYTVAVQNAVPPQRIGVATSATTFFRQLGMTVGVALLGTVFAGTLGREMTARTAQATQGLPQDVRQELRAAAPGGLGGGLGGGESAPAGERFQPDAVKARLRQGFAEERQASQSLPGPEGAQARARVDADEAHALSTVDRVERALKESFTRATTAVYRFALFVALAALLVTLLLPELPLRRGPGRPVTR</sequence>
<feature type="transmembrane region" description="Helical" evidence="8">
    <location>
        <begin position="85"/>
        <end position="111"/>
    </location>
</feature>
<keyword evidence="5 8" id="KW-1133">Transmembrane helix</keyword>
<evidence type="ECO:0000313" key="10">
    <source>
        <dbReference type="EMBL" id="RKH40361.1"/>
    </source>
</evidence>
<keyword evidence="3" id="KW-1003">Cell membrane</keyword>
<dbReference type="Proteomes" id="UP000273405">
    <property type="component" value="Unassembled WGS sequence"/>
</dbReference>
<feature type="transmembrane region" description="Helical" evidence="8">
    <location>
        <begin position="171"/>
        <end position="191"/>
    </location>
</feature>
<dbReference type="EMBL" id="RAWG01000134">
    <property type="protein sequence ID" value="RKH40361.1"/>
    <property type="molecule type" value="Genomic_DNA"/>
</dbReference>
<dbReference type="AlphaFoldDB" id="A0A3A8NDU1"/>
<evidence type="ECO:0000256" key="5">
    <source>
        <dbReference type="ARBA" id="ARBA00022989"/>
    </source>
</evidence>
<feature type="compositionally biased region" description="Gly residues" evidence="7">
    <location>
        <begin position="467"/>
        <end position="477"/>
    </location>
</feature>
<organism evidence="10 11">
    <name type="scientific">Corallococcus sicarius</name>
    <dbReference type="NCBI Taxonomy" id="2316726"/>
    <lineage>
        <taxon>Bacteria</taxon>
        <taxon>Pseudomonadati</taxon>
        <taxon>Myxococcota</taxon>
        <taxon>Myxococcia</taxon>
        <taxon>Myxococcales</taxon>
        <taxon>Cystobacterineae</taxon>
        <taxon>Myxococcaceae</taxon>
        <taxon>Corallococcus</taxon>
    </lineage>
</organism>
<evidence type="ECO:0000256" key="8">
    <source>
        <dbReference type="SAM" id="Phobius"/>
    </source>
</evidence>
<dbReference type="InterPro" id="IPR011701">
    <property type="entry name" value="MFS"/>
</dbReference>
<evidence type="ECO:0000256" key="4">
    <source>
        <dbReference type="ARBA" id="ARBA00022692"/>
    </source>
</evidence>